<organism evidence="3 4">
    <name type="scientific">Aquipseudomonas alcaligenes</name>
    <name type="common">Pseudomonas alcaligenes</name>
    <dbReference type="NCBI Taxonomy" id="43263"/>
    <lineage>
        <taxon>Bacteria</taxon>
        <taxon>Pseudomonadati</taxon>
        <taxon>Pseudomonadota</taxon>
        <taxon>Gammaproteobacteria</taxon>
        <taxon>Pseudomonadales</taxon>
        <taxon>Pseudomonadaceae</taxon>
        <taxon>Aquipseudomonas</taxon>
    </lineage>
</organism>
<reference evidence="3 4" key="1">
    <citation type="submission" date="2018-09" db="EMBL/GenBank/DDBJ databases">
        <title>Metagenome Assembled Genomes from an Advanced Water Purification Facility.</title>
        <authorList>
            <person name="Stamps B.W."/>
            <person name="Spear J.R."/>
        </authorList>
    </citation>
    <scope>NUCLEOTIDE SEQUENCE [LARGE SCALE GENOMIC DNA]</scope>
    <source>
        <strain evidence="3">Bin_52_1</strain>
    </source>
</reference>
<evidence type="ECO:0000313" key="1">
    <source>
        <dbReference type="EMBL" id="GIZ89714.1"/>
    </source>
</evidence>
<proteinExistence type="predicted"/>
<evidence type="ECO:0000313" key="3">
    <source>
        <dbReference type="EMBL" id="TXI29699.1"/>
    </source>
</evidence>
<sequence length="67" mass="7829">MPGDPQLYFEYELELGSERAQSLLFVSEELSLSEVIRDELAAEYLRNPDKAHLRKYLRDQLEEDLGV</sequence>
<reference evidence="1 5" key="2">
    <citation type="submission" date="2021-07" db="EMBL/GenBank/DDBJ databases">
        <title>Whole genome sequencing of carbapenem-resistant Pseudomonas spp. isolated in Japan.</title>
        <authorList>
            <person name="Suzuki M."/>
            <person name="Maehana S."/>
            <person name="Kitasato H."/>
        </authorList>
    </citation>
    <scope>NUCLEOTIDE SEQUENCE [LARGE SCALE GENOMIC DNA]</scope>
    <source>
        <strain evidence="1">KAM435</strain>
        <strain evidence="2 5">KAM436</strain>
    </source>
</reference>
<accession>A0A5C7VXB0</accession>
<evidence type="ECO:0000313" key="5">
    <source>
        <dbReference type="Proteomes" id="UP000887228"/>
    </source>
</evidence>
<dbReference type="Proteomes" id="UP000887212">
    <property type="component" value="Unassembled WGS sequence"/>
</dbReference>
<comment type="caution">
    <text evidence="3">The sequence shown here is derived from an EMBL/GenBank/DDBJ whole genome shotgun (WGS) entry which is preliminary data.</text>
</comment>
<dbReference type="Proteomes" id="UP000321110">
    <property type="component" value="Unassembled WGS sequence"/>
</dbReference>
<name>A0A5C7VXB0_AQUAC</name>
<dbReference type="EMBL" id="SSFO01000244">
    <property type="protein sequence ID" value="TXI29699.1"/>
    <property type="molecule type" value="Genomic_DNA"/>
</dbReference>
<gene>
    <name evidence="3" type="ORF">E6Q69_14470</name>
    <name evidence="1" type="ORF">KAM435_30410</name>
    <name evidence="2" type="ORF">KAM436_29950</name>
</gene>
<dbReference type="AlphaFoldDB" id="A0A5C7VXB0"/>
<dbReference type="EMBL" id="BPMT01000013">
    <property type="protein sequence ID" value="GIZ94027.1"/>
    <property type="molecule type" value="Genomic_DNA"/>
</dbReference>
<evidence type="ECO:0000313" key="2">
    <source>
        <dbReference type="EMBL" id="GIZ94027.1"/>
    </source>
</evidence>
<dbReference type="Proteomes" id="UP000887228">
    <property type="component" value="Unassembled WGS sequence"/>
</dbReference>
<dbReference type="EMBL" id="BPMS01000014">
    <property type="protein sequence ID" value="GIZ89714.1"/>
    <property type="molecule type" value="Genomic_DNA"/>
</dbReference>
<evidence type="ECO:0000313" key="4">
    <source>
        <dbReference type="Proteomes" id="UP000321110"/>
    </source>
</evidence>
<dbReference type="RefSeq" id="WP_088177210.1">
    <property type="nucleotide sequence ID" value="NZ_AP024354.1"/>
</dbReference>
<protein>
    <submittedName>
        <fullName evidence="3">Uncharacterized protein</fullName>
    </submittedName>
</protein>